<feature type="region of interest" description="Disordered" evidence="1">
    <location>
        <begin position="1"/>
        <end position="52"/>
    </location>
</feature>
<gene>
    <name evidence="2" type="ordered locus">SCATT_09790</name>
</gene>
<reference evidence="3" key="1">
    <citation type="submission" date="2011-12" db="EMBL/GenBank/DDBJ databases">
        <title>Complete genome sequence of Streptomyces cattleya strain DSM 46488.</title>
        <authorList>
            <person name="Ou H.-Y."/>
            <person name="Li P."/>
            <person name="Zhao C."/>
            <person name="O'Hagan D."/>
            <person name="Deng Z."/>
        </authorList>
    </citation>
    <scope>NUCLEOTIDE SEQUENCE [LARGE SCALE GENOMIC DNA]</scope>
    <source>
        <strain evidence="3">ATCC 35852 / DSM 46488 / JCM 4925 / NBRC 14057 / NRRL 8057</strain>
    </source>
</reference>
<organism evidence="2 3">
    <name type="scientific">Streptantibioticus cattleyicolor (strain ATCC 35852 / DSM 46488 / JCM 4925 / NBRC 14057 / NRRL 8057)</name>
    <name type="common">Streptomyces cattleya</name>
    <dbReference type="NCBI Taxonomy" id="1003195"/>
    <lineage>
        <taxon>Bacteria</taxon>
        <taxon>Bacillati</taxon>
        <taxon>Actinomycetota</taxon>
        <taxon>Actinomycetes</taxon>
        <taxon>Kitasatosporales</taxon>
        <taxon>Streptomycetaceae</taxon>
        <taxon>Streptantibioticus</taxon>
    </lineage>
</organism>
<dbReference type="RefSeq" id="WP_014627493.1">
    <property type="nucleotide sequence ID" value="NC_016111.1"/>
</dbReference>
<dbReference type="Proteomes" id="UP000007842">
    <property type="component" value="Chromosome"/>
</dbReference>
<evidence type="ECO:0000313" key="2">
    <source>
        <dbReference type="EMBL" id="AEW93350.1"/>
    </source>
</evidence>
<dbReference type="AlphaFoldDB" id="G8WN67"/>
<sequence>MAAVGSVKAAASEAALRDESAPAAGSVPGAAAPPGGPERAARSAGPLPRTGEAAVDALLDRLAETDALPTEAHLAVYEDVHQGLRERLTALDRRPGPPVPARTPHER</sequence>
<name>G8WN67_STREN</name>
<evidence type="ECO:0000313" key="3">
    <source>
        <dbReference type="Proteomes" id="UP000007842"/>
    </source>
</evidence>
<keyword evidence="3" id="KW-1185">Reference proteome</keyword>
<dbReference type="EMBL" id="CP003219">
    <property type="protein sequence ID" value="AEW93350.1"/>
    <property type="molecule type" value="Genomic_DNA"/>
</dbReference>
<accession>G8WN67</accession>
<evidence type="ECO:0000256" key="1">
    <source>
        <dbReference type="SAM" id="MobiDB-lite"/>
    </source>
</evidence>
<dbReference type="PATRIC" id="fig|1003195.29.peg.989"/>
<dbReference type="HOGENOM" id="CLU_159376_0_0_11"/>
<protein>
    <submittedName>
        <fullName evidence="2">Uncharacterized protein</fullName>
    </submittedName>
</protein>
<feature type="compositionally biased region" description="Low complexity" evidence="1">
    <location>
        <begin position="21"/>
        <end position="33"/>
    </location>
</feature>
<feature type="region of interest" description="Disordered" evidence="1">
    <location>
        <begin position="87"/>
        <end position="107"/>
    </location>
</feature>
<proteinExistence type="predicted"/>
<dbReference type="STRING" id="1003195.SCATT_09790"/>
<dbReference type="KEGG" id="scy:SCATT_09790"/>